<organism evidence="5 6">
    <name type="scientific">Evansella alkalicola</name>
    <dbReference type="NCBI Taxonomy" id="745819"/>
    <lineage>
        <taxon>Bacteria</taxon>
        <taxon>Bacillati</taxon>
        <taxon>Bacillota</taxon>
        <taxon>Bacilli</taxon>
        <taxon>Bacillales</taxon>
        <taxon>Bacillaceae</taxon>
        <taxon>Evansella</taxon>
    </lineage>
</organism>
<dbReference type="PANTHER" id="PTHR23044">
    <property type="entry name" value="3'-5' EXONUCLEASE ERI1-RELATED"/>
    <property type="match status" value="1"/>
</dbReference>
<evidence type="ECO:0000259" key="4">
    <source>
        <dbReference type="SMART" id="SM00479"/>
    </source>
</evidence>
<evidence type="ECO:0000313" key="6">
    <source>
        <dbReference type="Proteomes" id="UP000790580"/>
    </source>
</evidence>
<proteinExistence type="predicted"/>
<keyword evidence="3 5" id="KW-0269">Exonuclease</keyword>
<dbReference type="Pfam" id="PF00929">
    <property type="entry name" value="RNase_T"/>
    <property type="match status" value="1"/>
</dbReference>
<protein>
    <submittedName>
        <fullName evidence="5">Exonuclease domain-containing protein</fullName>
    </submittedName>
</protein>
<evidence type="ECO:0000256" key="3">
    <source>
        <dbReference type="ARBA" id="ARBA00022839"/>
    </source>
</evidence>
<keyword evidence="2" id="KW-0378">Hydrolase</keyword>
<dbReference type="Gene3D" id="3.30.420.10">
    <property type="entry name" value="Ribonuclease H-like superfamily/Ribonuclease H"/>
    <property type="match status" value="1"/>
</dbReference>
<evidence type="ECO:0000256" key="2">
    <source>
        <dbReference type="ARBA" id="ARBA00022801"/>
    </source>
</evidence>
<dbReference type="InterPro" id="IPR047201">
    <property type="entry name" value="ERI-1_3'hExo-like"/>
</dbReference>
<dbReference type="EMBL" id="JAHQCR010000047">
    <property type="protein sequence ID" value="MBU9722076.1"/>
    <property type="molecule type" value="Genomic_DNA"/>
</dbReference>
<keyword evidence="6" id="KW-1185">Reference proteome</keyword>
<dbReference type="InterPro" id="IPR012337">
    <property type="entry name" value="RNaseH-like_sf"/>
</dbReference>
<comment type="caution">
    <text evidence="5">The sequence shown here is derived from an EMBL/GenBank/DDBJ whole genome shotgun (WGS) entry which is preliminary data.</text>
</comment>
<keyword evidence="1" id="KW-0540">Nuclease</keyword>
<dbReference type="CDD" id="cd06133">
    <property type="entry name" value="ERI-1_3'hExo_like"/>
    <property type="match status" value="1"/>
</dbReference>
<dbReference type="InterPro" id="IPR051274">
    <property type="entry name" value="3-5_Exoribonuclease"/>
</dbReference>
<gene>
    <name evidence="5" type="ORF">KS407_11580</name>
</gene>
<feature type="domain" description="Exonuclease" evidence="4">
    <location>
        <begin position="6"/>
        <end position="186"/>
    </location>
</feature>
<evidence type="ECO:0000313" key="5">
    <source>
        <dbReference type="EMBL" id="MBU9722076.1"/>
    </source>
</evidence>
<dbReference type="SMART" id="SM00479">
    <property type="entry name" value="EXOIII"/>
    <property type="match status" value="1"/>
</dbReference>
<sequence>MAQIKQYIFFDFEMLCSNRGMVFDDMEAIRLGAAKYNIETGEISLFDQFIKPNSSKPLSKFCKKLTGIEDKDLVHANRFDEVFPAFLTWIGGVKKSRFFSWSTSDLTRLKIDANRHQIPNATIQKIETRYIDFQSIFTKRVSKNNPSVENALQFYGLTFEGEKHNPMYDAYNTLRIYLNFLNRPLETDVIMLKQFIFMDVPETKEEINKQLSKHIQQDVITYLTELHDIYKMKDATKLMKRTGQMVKKYGNILINRSGMFTKENIRSVEIIVSFYHELLVTYNEHVSYESKIMILHENIVSPFQEIYLKEA</sequence>
<reference evidence="5 6" key="1">
    <citation type="submission" date="2021-06" db="EMBL/GenBank/DDBJ databases">
        <title>Bacillus sp. RD4P76, an endophyte from a halophyte.</title>
        <authorList>
            <person name="Sun J.-Q."/>
        </authorList>
    </citation>
    <scope>NUCLEOTIDE SEQUENCE [LARGE SCALE GENOMIC DNA]</scope>
    <source>
        <strain evidence="5 6">JCM 17098</strain>
    </source>
</reference>
<dbReference type="PANTHER" id="PTHR23044:SF61">
    <property type="entry name" value="3'-5' EXORIBONUCLEASE 1-RELATED"/>
    <property type="match status" value="1"/>
</dbReference>
<evidence type="ECO:0000256" key="1">
    <source>
        <dbReference type="ARBA" id="ARBA00022722"/>
    </source>
</evidence>
<dbReference type="InterPro" id="IPR013520">
    <property type="entry name" value="Ribonucl_H"/>
</dbReference>
<dbReference type="SUPFAM" id="SSF53098">
    <property type="entry name" value="Ribonuclease H-like"/>
    <property type="match status" value="1"/>
</dbReference>
<dbReference type="InterPro" id="IPR036397">
    <property type="entry name" value="RNaseH_sf"/>
</dbReference>
<dbReference type="Proteomes" id="UP000790580">
    <property type="component" value="Unassembled WGS sequence"/>
</dbReference>
<accession>A0ABS6JU57</accession>
<dbReference type="RefSeq" id="WP_088075291.1">
    <property type="nucleotide sequence ID" value="NZ_JAHQCR010000047.1"/>
</dbReference>
<dbReference type="GO" id="GO:0004527">
    <property type="term" value="F:exonuclease activity"/>
    <property type="evidence" value="ECO:0007669"/>
    <property type="project" value="UniProtKB-KW"/>
</dbReference>
<name>A0ABS6JU57_9BACI</name>